<feature type="compositionally biased region" description="Basic residues" evidence="1">
    <location>
        <begin position="203"/>
        <end position="214"/>
    </location>
</feature>
<proteinExistence type="predicted"/>
<accession>A0A367L9R6</accession>
<feature type="compositionally biased region" description="Polar residues" evidence="1">
    <location>
        <begin position="429"/>
        <end position="439"/>
    </location>
</feature>
<feature type="region of interest" description="Disordered" evidence="1">
    <location>
        <begin position="614"/>
        <end position="634"/>
    </location>
</feature>
<feature type="region of interest" description="Disordered" evidence="1">
    <location>
        <begin position="198"/>
        <end position="223"/>
    </location>
</feature>
<keyword evidence="2" id="KW-0472">Membrane</keyword>
<feature type="region of interest" description="Disordered" evidence="1">
    <location>
        <begin position="388"/>
        <end position="409"/>
    </location>
</feature>
<sequence length="793" mass="86208">MSTSPELRPFQEEPPSVRNKHQIRLVPYSPPRLSLDDGPRPTSSTSSSDDGCTVIRPSHTPSDIPKGKGKSSFRLPSDDGHLGQGIPSASHASTPAVFSNSDIGQSSHHPSDAIPNEHTPLPSPPLADDSSLLQDEAATGGSSLGTLSTWNDRLKGGLRMMARHTSSSTHPTATRVSKRRALIPARFSRLRPNVAQEVPSKRVSLRQKHFRRNSRSGFGHSGKSIRSTYAFTPPSSVAVAVGSTDGPLGGDFIEGSPFSSCSNVEILGNPSPEQSRSSCSNVEILGNPSPGQSRDGDQGESSYLASRDVSIPWPSFGLRHEFSRESLLVPPLRTPGEGTEARFPLSTSRSQESFRAGSLSSSVSAIIEEATCSVLVGGTAVRIPIRSSGTNTSRPLFSRGSGRSQSSLVRQHHCSPALAIAGNGSTNSPSCSQALCSGPSSAIGRRRSQSGRAAGVYSGSTVLGDDSIGPASEPGEFPLEPKAVYRKGSIREPNNSTIRLIWNQDEHGDGLGDLEKHHRHHPSRSIMYSLFTNVSSDRNLQSSSSSRSNSISRSSIPAWAKLYYGSGERRFLASALSSESLLSEYNFHGRSRASSFLSRSPSAERYPAVIQSPRRRPLQAMPSQRRCDTAERGDDADEILESPTNTFWPGRRLREQTSSIWSPHLRRDRRAYGYKIWDAPSTVWSANEPLLSRRRLQPTLFGVGFVFPLAWVIAAFLPLPPMPRPKMMQDHGSTQQFDAQLEANLTLDLSDIRLYSHARWWRTLNRAMSVVGTFVIGAIIALIVTGVRQRWKS</sequence>
<keyword evidence="2" id="KW-0812">Transmembrane</keyword>
<keyword evidence="4" id="KW-1185">Reference proteome</keyword>
<dbReference type="AlphaFoldDB" id="A0A367L9R6"/>
<feature type="transmembrane region" description="Helical" evidence="2">
    <location>
        <begin position="700"/>
        <end position="719"/>
    </location>
</feature>
<gene>
    <name evidence="3" type="ORF">L249_5358</name>
</gene>
<evidence type="ECO:0000256" key="1">
    <source>
        <dbReference type="SAM" id="MobiDB-lite"/>
    </source>
</evidence>
<name>A0A367L9R6_9HYPO</name>
<feature type="compositionally biased region" description="Polar residues" evidence="1">
    <location>
        <begin position="271"/>
        <end position="281"/>
    </location>
</feature>
<feature type="region of interest" description="Disordered" evidence="1">
    <location>
        <begin position="1"/>
        <end position="131"/>
    </location>
</feature>
<protein>
    <recommendedName>
        <fullName evidence="5">Serine-rich protein</fullName>
    </recommendedName>
</protein>
<dbReference type="EMBL" id="LKCN02000011">
    <property type="protein sequence ID" value="RCI10982.1"/>
    <property type="molecule type" value="Genomic_DNA"/>
</dbReference>
<dbReference type="OrthoDB" id="4153178at2759"/>
<keyword evidence="2" id="KW-1133">Transmembrane helix</keyword>
<comment type="caution">
    <text evidence="3">The sequence shown here is derived from an EMBL/GenBank/DDBJ whole genome shotgun (WGS) entry which is preliminary data.</text>
</comment>
<evidence type="ECO:0000313" key="4">
    <source>
        <dbReference type="Proteomes" id="UP000253664"/>
    </source>
</evidence>
<reference evidence="3 4" key="1">
    <citation type="journal article" date="2015" name="BMC Genomics">
        <title>Insights from the genome of Ophiocordyceps polyrhachis-furcata to pathogenicity and host specificity in insect fungi.</title>
        <authorList>
            <person name="Wichadakul D."/>
            <person name="Kobmoo N."/>
            <person name="Ingsriswang S."/>
            <person name="Tangphatsornruang S."/>
            <person name="Chantasingh D."/>
            <person name="Luangsa-ard J.J."/>
            <person name="Eurwilaichitr L."/>
        </authorList>
    </citation>
    <scope>NUCLEOTIDE SEQUENCE [LARGE SCALE GENOMIC DNA]</scope>
    <source>
        <strain evidence="3 4">BCC 54312</strain>
    </source>
</reference>
<feature type="transmembrane region" description="Helical" evidence="2">
    <location>
        <begin position="767"/>
        <end position="787"/>
    </location>
</feature>
<dbReference type="Proteomes" id="UP000253664">
    <property type="component" value="Unassembled WGS sequence"/>
</dbReference>
<feature type="region of interest" description="Disordered" evidence="1">
    <location>
        <begin position="429"/>
        <end position="453"/>
    </location>
</feature>
<evidence type="ECO:0000256" key="2">
    <source>
        <dbReference type="SAM" id="Phobius"/>
    </source>
</evidence>
<feature type="region of interest" description="Disordered" evidence="1">
    <location>
        <begin position="329"/>
        <end position="348"/>
    </location>
</feature>
<feature type="region of interest" description="Disordered" evidence="1">
    <location>
        <begin position="264"/>
        <end position="303"/>
    </location>
</feature>
<evidence type="ECO:0000313" key="3">
    <source>
        <dbReference type="EMBL" id="RCI10982.1"/>
    </source>
</evidence>
<feature type="compositionally biased region" description="Polar residues" evidence="1">
    <location>
        <begin position="90"/>
        <end position="108"/>
    </location>
</feature>
<organism evidence="3 4">
    <name type="scientific">Ophiocordyceps polyrhachis-furcata BCC 54312</name>
    <dbReference type="NCBI Taxonomy" id="1330021"/>
    <lineage>
        <taxon>Eukaryota</taxon>
        <taxon>Fungi</taxon>
        <taxon>Dikarya</taxon>
        <taxon>Ascomycota</taxon>
        <taxon>Pezizomycotina</taxon>
        <taxon>Sordariomycetes</taxon>
        <taxon>Hypocreomycetidae</taxon>
        <taxon>Hypocreales</taxon>
        <taxon>Ophiocordycipitaceae</taxon>
        <taxon>Ophiocordyceps</taxon>
    </lineage>
</organism>
<evidence type="ECO:0008006" key="5">
    <source>
        <dbReference type="Google" id="ProtNLM"/>
    </source>
</evidence>